<dbReference type="InterPro" id="IPR027124">
    <property type="entry name" value="Swc5/CFDP1/2"/>
</dbReference>
<evidence type="ECO:0000313" key="2">
    <source>
        <dbReference type="Proteomes" id="UP000694846"/>
    </source>
</evidence>
<name>A0A8B8GTU3_9HEMI</name>
<feature type="domain" description="Endonuclease/exonuclease/phosphatase" evidence="1">
    <location>
        <begin position="15"/>
        <end position="247"/>
    </location>
</feature>
<accession>A0A8B8GTU3</accession>
<proteinExistence type="predicted"/>
<evidence type="ECO:0000259" key="1">
    <source>
        <dbReference type="Pfam" id="PF03372"/>
    </source>
</evidence>
<dbReference type="OrthoDB" id="5828726at2759"/>
<organism evidence="2 3">
    <name type="scientific">Sipha flava</name>
    <name type="common">yellow sugarcane aphid</name>
    <dbReference type="NCBI Taxonomy" id="143950"/>
    <lineage>
        <taxon>Eukaryota</taxon>
        <taxon>Metazoa</taxon>
        <taxon>Ecdysozoa</taxon>
        <taxon>Arthropoda</taxon>
        <taxon>Hexapoda</taxon>
        <taxon>Insecta</taxon>
        <taxon>Pterygota</taxon>
        <taxon>Neoptera</taxon>
        <taxon>Paraneoptera</taxon>
        <taxon>Hemiptera</taxon>
        <taxon>Sternorrhyncha</taxon>
        <taxon>Aphidomorpha</taxon>
        <taxon>Aphidoidea</taxon>
        <taxon>Aphididae</taxon>
        <taxon>Sipha</taxon>
    </lineage>
</organism>
<evidence type="ECO:0000313" key="3">
    <source>
        <dbReference type="RefSeq" id="XP_025425712.1"/>
    </source>
</evidence>
<dbReference type="Pfam" id="PF03372">
    <property type="entry name" value="Exo_endo_phos"/>
    <property type="match status" value="1"/>
</dbReference>
<dbReference type="AlphaFoldDB" id="A0A8B8GTU3"/>
<gene>
    <name evidence="3" type="primary">LOC112694464</name>
</gene>
<sequence>MPRMENVELKDFTTGTWNVRTLYKPGNLTTAILELERYRLDIIAIQEVRWTGEGSLKTGNWTVFHSGGDEHQGGVGFIVNDKILHRVKKFKAVNDRICHMELECRWFNVILINGYAPTEDKEDEIKDIFYENLENEYDRIPTNKVKILLGDFNAKIGQEVEYRPTIGKESLHRTSNDNGTRLVNFATTRNMIISSTTFPHKDIHKETWVSPSGQIKNQIDHVVVDRRFKRCVMDVRSMRGSSAMSDHFIVRAKIKLRLSVEWRKKNVFIKRFNIEDLKNQEINIQYKNKLKETLNLTENSNNVDNNVDNLWNEIENSIKTVATEVLGFEERRRGKKWFDEQCKKANNERDIARIKMLKDPSEENKRVLSARQRETKQLRMKLRMDLRQKQQL</sequence>
<dbReference type="Proteomes" id="UP000694846">
    <property type="component" value="Unplaced"/>
</dbReference>
<dbReference type="GeneID" id="112694464"/>
<dbReference type="InterPro" id="IPR005135">
    <property type="entry name" value="Endo/exonuclease/phosphatase"/>
</dbReference>
<keyword evidence="2" id="KW-1185">Reference proteome</keyword>
<dbReference type="PANTHER" id="PTHR23227:SF67">
    <property type="entry name" value="CRANIOFACIAL DEVELOPMENT PROTEIN 2-LIKE"/>
    <property type="match status" value="1"/>
</dbReference>
<dbReference type="CDD" id="cd09076">
    <property type="entry name" value="L1-EN"/>
    <property type="match status" value="1"/>
</dbReference>
<dbReference type="SUPFAM" id="SSF56219">
    <property type="entry name" value="DNase I-like"/>
    <property type="match status" value="1"/>
</dbReference>
<dbReference type="InterPro" id="IPR036691">
    <property type="entry name" value="Endo/exonu/phosph_ase_sf"/>
</dbReference>
<dbReference type="Gene3D" id="3.60.10.10">
    <property type="entry name" value="Endonuclease/exonuclease/phosphatase"/>
    <property type="match status" value="1"/>
</dbReference>
<dbReference type="PANTHER" id="PTHR23227">
    <property type="entry name" value="BUCENTAUR RELATED"/>
    <property type="match status" value="1"/>
</dbReference>
<reference evidence="3" key="1">
    <citation type="submission" date="2025-08" db="UniProtKB">
        <authorList>
            <consortium name="RefSeq"/>
        </authorList>
    </citation>
    <scope>IDENTIFICATION</scope>
    <source>
        <tissue evidence="3">Whole body</tissue>
    </source>
</reference>
<dbReference type="RefSeq" id="XP_025425712.1">
    <property type="nucleotide sequence ID" value="XM_025569927.1"/>
</dbReference>
<dbReference type="GO" id="GO:0003824">
    <property type="term" value="F:catalytic activity"/>
    <property type="evidence" value="ECO:0007669"/>
    <property type="project" value="InterPro"/>
</dbReference>
<protein>
    <submittedName>
        <fullName evidence="3">Craniofacial development protein 2-like</fullName>
    </submittedName>
</protein>